<comment type="caution">
    <text evidence="2">The sequence shown here is derived from an EMBL/GenBank/DDBJ whole genome shotgun (WGS) entry which is preliminary data.</text>
</comment>
<dbReference type="InterPro" id="IPR001608">
    <property type="entry name" value="Ala_racemase_N"/>
</dbReference>
<protein>
    <submittedName>
        <fullName evidence="2">Alanine racemase</fullName>
        <ecNumber evidence="2">5.1.1.1</ecNumber>
    </submittedName>
</protein>
<dbReference type="EC" id="5.1.1.1" evidence="2"/>
<dbReference type="EMBL" id="JBHMDG010000034">
    <property type="protein sequence ID" value="MFB9315614.1"/>
    <property type="molecule type" value="Genomic_DNA"/>
</dbReference>
<dbReference type="InterPro" id="IPR029066">
    <property type="entry name" value="PLP-binding_barrel"/>
</dbReference>
<keyword evidence="3" id="KW-1185">Reference proteome</keyword>
<keyword evidence="2" id="KW-0413">Isomerase</keyword>
<dbReference type="PANTHER" id="PTHR28004:SF2">
    <property type="entry name" value="D-SERINE DEHYDRATASE"/>
    <property type="match status" value="1"/>
</dbReference>
<evidence type="ECO:0000313" key="3">
    <source>
        <dbReference type="Proteomes" id="UP001589750"/>
    </source>
</evidence>
<dbReference type="InterPro" id="IPR051466">
    <property type="entry name" value="D-amino_acid_metab_enzyme"/>
</dbReference>
<accession>A0ABV5KFT8</accession>
<gene>
    <name evidence="2" type="ORF">ACFFRI_21400</name>
</gene>
<reference evidence="2 3" key="1">
    <citation type="submission" date="2024-09" db="EMBL/GenBank/DDBJ databases">
        <authorList>
            <person name="Sun Q."/>
            <person name="Mori K."/>
        </authorList>
    </citation>
    <scope>NUCLEOTIDE SEQUENCE [LARGE SCALE GENOMIC DNA]</scope>
    <source>
        <strain evidence="2 3">JCM 9626</strain>
    </source>
</reference>
<dbReference type="GO" id="GO:0008784">
    <property type="term" value="F:alanine racemase activity"/>
    <property type="evidence" value="ECO:0007669"/>
    <property type="project" value="UniProtKB-EC"/>
</dbReference>
<dbReference type="Proteomes" id="UP001589750">
    <property type="component" value="Unassembled WGS sequence"/>
</dbReference>
<evidence type="ECO:0000259" key="1">
    <source>
        <dbReference type="Pfam" id="PF01168"/>
    </source>
</evidence>
<proteinExistence type="predicted"/>
<evidence type="ECO:0000313" key="2">
    <source>
        <dbReference type="EMBL" id="MFB9315614.1"/>
    </source>
</evidence>
<dbReference type="PANTHER" id="PTHR28004">
    <property type="entry name" value="ZGC:162816-RELATED"/>
    <property type="match status" value="1"/>
</dbReference>
<dbReference type="Gene3D" id="3.20.20.10">
    <property type="entry name" value="Alanine racemase"/>
    <property type="match status" value="1"/>
</dbReference>
<dbReference type="SUPFAM" id="SSF51419">
    <property type="entry name" value="PLP-binding barrel"/>
    <property type="match status" value="1"/>
</dbReference>
<organism evidence="2 3">
    <name type="scientific">Nocardioides plantarum</name>
    <dbReference type="NCBI Taxonomy" id="29299"/>
    <lineage>
        <taxon>Bacteria</taxon>
        <taxon>Bacillati</taxon>
        <taxon>Actinomycetota</taxon>
        <taxon>Actinomycetes</taxon>
        <taxon>Propionibacteriales</taxon>
        <taxon>Nocardioidaceae</taxon>
        <taxon>Nocardioides</taxon>
    </lineage>
</organism>
<dbReference type="Pfam" id="PF01168">
    <property type="entry name" value="Ala_racemase_N"/>
    <property type="match status" value="1"/>
</dbReference>
<feature type="domain" description="Alanine racemase N-terminal" evidence="1">
    <location>
        <begin position="22"/>
        <end position="194"/>
    </location>
</feature>
<dbReference type="RefSeq" id="WP_379142689.1">
    <property type="nucleotide sequence ID" value="NZ_JBHMDG010000034.1"/>
</dbReference>
<name>A0ABV5KFT8_9ACTN</name>
<sequence length="398" mass="41661">MVTQHARLERATQHLDAPVAVVDLDAFDANAADLVRRAGGTPIRVASKSVRCRELLRRVLAVDGYAGVLAFTLAEALWLADEVEDVVIGYPTAEREALRELAADPVLLERVTLMVDSVESLDLVRATIDVVEQPVRICLDLDASLRLAGDRVHLGPRRSPVHSVDEAVALARAVAADPVFRLVGVMAYEGQVAGLQDHPAGGLAAHARGLVVRRLKRASVAELTERRGAVVAAVREVADLEIVNGGGTGSIETTVADRSVTEVAAGSGLLAPALFDGYDSFTPAPAALFALAVTRRPGPGLVTVAGGGWVASGPAGPDRLPTPTYPAGLRLLGAEGAGEVQTPLRGDAADALALGDRVWFRHAKAGELAERVPALHLVAGSEVESVVPTYRGEGMTFL</sequence>